<dbReference type="Pfam" id="PF19955">
    <property type="entry name" value="EAD1"/>
    <property type="match status" value="1"/>
</dbReference>
<dbReference type="Proteomes" id="UP001501470">
    <property type="component" value="Unassembled WGS sequence"/>
</dbReference>
<evidence type="ECO:0000313" key="2">
    <source>
        <dbReference type="EMBL" id="GAA1500171.1"/>
    </source>
</evidence>
<accession>A0ABN1ZJQ3</accession>
<sequence length="294" mass="32723">MVVYYAGHDLAAIVGDVGLDAVVFRLLRQAKAEGWLDALVDAVIEDRAGNALVKRFAEQHGRSAEVASSLAVPPNVRVLDSTYFDLEAIRKTVVHRVVRQPPGLHAISLASREDILVSKFSTWLQHLLGEAEHVGTLTLLPEFAQPDLRVKQVLQQLPDPDDGGRIWSVRVDHAPLAVVRDFWQGVRDNCPQLDQWFVLILTGAPGPLCLDGVIDLAEPVFGNEDVSAWVSDALMEMRWDRQLLAPWSRYVEQEATVAGVLDVLLTYGALDKSIGALRKDPHPQRFRHWLEKVS</sequence>
<proteinExistence type="predicted"/>
<dbReference type="InterPro" id="IPR045430">
    <property type="entry name" value="EAD1"/>
</dbReference>
<keyword evidence="3" id="KW-1185">Reference proteome</keyword>
<feature type="domain" description="Effector-associated" evidence="1">
    <location>
        <begin position="9"/>
        <end position="60"/>
    </location>
</feature>
<dbReference type="EMBL" id="BAAAQD010000001">
    <property type="protein sequence ID" value="GAA1500171.1"/>
    <property type="molecule type" value="Genomic_DNA"/>
</dbReference>
<organism evidence="2 3">
    <name type="scientific">Dactylosporangium maewongense</name>
    <dbReference type="NCBI Taxonomy" id="634393"/>
    <lineage>
        <taxon>Bacteria</taxon>
        <taxon>Bacillati</taxon>
        <taxon>Actinomycetota</taxon>
        <taxon>Actinomycetes</taxon>
        <taxon>Micromonosporales</taxon>
        <taxon>Micromonosporaceae</taxon>
        <taxon>Dactylosporangium</taxon>
    </lineage>
</organism>
<evidence type="ECO:0000313" key="3">
    <source>
        <dbReference type="Proteomes" id="UP001501470"/>
    </source>
</evidence>
<comment type="caution">
    <text evidence="2">The sequence shown here is derived from an EMBL/GenBank/DDBJ whole genome shotgun (WGS) entry which is preliminary data.</text>
</comment>
<protein>
    <recommendedName>
        <fullName evidence="1">Effector-associated domain-containing protein</fullName>
    </recommendedName>
</protein>
<evidence type="ECO:0000259" key="1">
    <source>
        <dbReference type="Pfam" id="PF19955"/>
    </source>
</evidence>
<gene>
    <name evidence="2" type="ORF">GCM10009827_005140</name>
</gene>
<name>A0ABN1ZJQ3_9ACTN</name>
<reference evidence="2 3" key="1">
    <citation type="journal article" date="2019" name="Int. J. Syst. Evol. Microbiol.">
        <title>The Global Catalogue of Microorganisms (GCM) 10K type strain sequencing project: providing services to taxonomists for standard genome sequencing and annotation.</title>
        <authorList>
            <consortium name="The Broad Institute Genomics Platform"/>
            <consortium name="The Broad Institute Genome Sequencing Center for Infectious Disease"/>
            <person name="Wu L."/>
            <person name="Ma J."/>
        </authorList>
    </citation>
    <scope>NUCLEOTIDE SEQUENCE [LARGE SCALE GENOMIC DNA]</scope>
    <source>
        <strain evidence="2 3">JCM 15933</strain>
    </source>
</reference>